<reference evidence="2" key="1">
    <citation type="submission" date="2022-11" db="EMBL/GenBank/DDBJ databases">
        <authorList>
            <person name="Morgan W.R."/>
            <person name="Tartar A."/>
        </authorList>
    </citation>
    <scope>NUCLEOTIDE SEQUENCE</scope>
    <source>
        <strain evidence="2">ARSEF 373</strain>
    </source>
</reference>
<accession>A0AAV2ZLL5</accession>
<proteinExistence type="predicted"/>
<sequence>MKKVAAALGFVLAFIWAINSAPLVHAAFANETKGTDEMQSIRFTRLVEPNAGCGSRNGRIAMCATKNYMCRMPSNQMAAARTPKCMPMNEAATDAATRYALDSAAPWAACNPAEVDVNRPLCRFHFTCQCKDPMNGSDCVCMPPDTVKAFVQDISAPCGDHGTCAPNKYCQWVQGKGGNFQYCGLRPYFQPLKQ</sequence>
<gene>
    <name evidence="2" type="ORF">N0F65_007549</name>
</gene>
<organism evidence="2 3">
    <name type="scientific">Lagenidium giganteum</name>
    <dbReference type="NCBI Taxonomy" id="4803"/>
    <lineage>
        <taxon>Eukaryota</taxon>
        <taxon>Sar</taxon>
        <taxon>Stramenopiles</taxon>
        <taxon>Oomycota</taxon>
        <taxon>Peronosporomycetes</taxon>
        <taxon>Pythiales</taxon>
        <taxon>Pythiaceae</taxon>
    </lineage>
</organism>
<protein>
    <submittedName>
        <fullName evidence="2">Uncharacterized protein</fullName>
    </submittedName>
</protein>
<comment type="caution">
    <text evidence="2">The sequence shown here is derived from an EMBL/GenBank/DDBJ whole genome shotgun (WGS) entry which is preliminary data.</text>
</comment>
<feature type="chain" id="PRO_5043842186" evidence="1">
    <location>
        <begin position="27"/>
        <end position="194"/>
    </location>
</feature>
<dbReference type="Proteomes" id="UP001146120">
    <property type="component" value="Unassembled WGS sequence"/>
</dbReference>
<reference evidence="2" key="2">
    <citation type="journal article" date="2023" name="Microbiol Resour">
        <title>Decontamination and Annotation of the Draft Genome Sequence of the Oomycete Lagenidium giganteum ARSEF 373.</title>
        <authorList>
            <person name="Morgan W.R."/>
            <person name="Tartar A."/>
        </authorList>
    </citation>
    <scope>NUCLEOTIDE SEQUENCE</scope>
    <source>
        <strain evidence="2">ARSEF 373</strain>
    </source>
</reference>
<keyword evidence="1" id="KW-0732">Signal</keyword>
<name>A0AAV2ZLL5_9STRA</name>
<feature type="signal peptide" evidence="1">
    <location>
        <begin position="1"/>
        <end position="26"/>
    </location>
</feature>
<keyword evidence="3" id="KW-1185">Reference proteome</keyword>
<evidence type="ECO:0000256" key="1">
    <source>
        <dbReference type="SAM" id="SignalP"/>
    </source>
</evidence>
<dbReference type="AlphaFoldDB" id="A0AAV2ZLL5"/>
<evidence type="ECO:0000313" key="2">
    <source>
        <dbReference type="EMBL" id="DBA05387.1"/>
    </source>
</evidence>
<evidence type="ECO:0000313" key="3">
    <source>
        <dbReference type="Proteomes" id="UP001146120"/>
    </source>
</evidence>
<dbReference type="EMBL" id="DAKRPA010000001">
    <property type="protein sequence ID" value="DBA05387.1"/>
    <property type="molecule type" value="Genomic_DNA"/>
</dbReference>